<gene>
    <name evidence="1" type="ORF">NIES267_24170</name>
</gene>
<evidence type="ECO:0000313" key="2">
    <source>
        <dbReference type="Proteomes" id="UP000218418"/>
    </source>
</evidence>
<dbReference type="Proteomes" id="UP000218418">
    <property type="component" value="Chromosome"/>
</dbReference>
<evidence type="ECO:0000313" key="1">
    <source>
        <dbReference type="EMBL" id="BAY82931.1"/>
    </source>
</evidence>
<organism evidence="1 2">
    <name type="scientific">Calothrix parasitica NIES-267</name>
    <dbReference type="NCBI Taxonomy" id="1973488"/>
    <lineage>
        <taxon>Bacteria</taxon>
        <taxon>Bacillati</taxon>
        <taxon>Cyanobacteriota</taxon>
        <taxon>Cyanophyceae</taxon>
        <taxon>Nostocales</taxon>
        <taxon>Calotrichaceae</taxon>
        <taxon>Calothrix</taxon>
    </lineage>
</organism>
<proteinExistence type="predicted"/>
<sequence>MSLSISQVTVSEIPALHQVLVECGLDLRKVWGVGFRPQNFPRHKQGSIFVIGFHLTH</sequence>
<protein>
    <submittedName>
        <fullName evidence="1">Uncharacterized protein</fullName>
    </submittedName>
</protein>
<accession>A0A1Z4LNY6</accession>
<dbReference type="AlphaFoldDB" id="A0A1Z4LNY6"/>
<name>A0A1Z4LNY6_9CYAN</name>
<keyword evidence="2" id="KW-1185">Reference proteome</keyword>
<reference evidence="1 2" key="1">
    <citation type="submission" date="2017-06" db="EMBL/GenBank/DDBJ databases">
        <title>Genome sequencing of cyanobaciteial culture collection at National Institute for Environmental Studies (NIES).</title>
        <authorList>
            <person name="Hirose Y."/>
            <person name="Shimura Y."/>
            <person name="Fujisawa T."/>
            <person name="Nakamura Y."/>
            <person name="Kawachi M."/>
        </authorList>
    </citation>
    <scope>NUCLEOTIDE SEQUENCE [LARGE SCALE GENOMIC DNA]</scope>
    <source>
        <strain evidence="1 2">NIES-267</strain>
    </source>
</reference>
<dbReference type="EMBL" id="AP018227">
    <property type="protein sequence ID" value="BAY82931.1"/>
    <property type="molecule type" value="Genomic_DNA"/>
</dbReference>